<reference evidence="2" key="3">
    <citation type="submission" date="2025-09" db="UniProtKB">
        <authorList>
            <consortium name="Ensembl"/>
        </authorList>
    </citation>
    <scope>IDENTIFICATION</scope>
</reference>
<reference evidence="2" key="2">
    <citation type="submission" date="2025-08" db="UniProtKB">
        <authorList>
            <consortium name="Ensembl"/>
        </authorList>
    </citation>
    <scope>IDENTIFICATION</scope>
</reference>
<evidence type="ECO:0000313" key="3">
    <source>
        <dbReference type="Proteomes" id="UP000472268"/>
    </source>
</evidence>
<dbReference type="InterPro" id="IPR057258">
    <property type="entry name" value="Ribosomal_uS3"/>
</dbReference>
<dbReference type="GO" id="GO:0003735">
    <property type="term" value="F:structural constituent of ribosome"/>
    <property type="evidence" value="ECO:0007669"/>
    <property type="project" value="TreeGrafter"/>
</dbReference>
<dbReference type="SUPFAM" id="SSF54814">
    <property type="entry name" value="Prokaryotic type KH domain (KH-domain type II)"/>
    <property type="match status" value="1"/>
</dbReference>
<dbReference type="PANTHER" id="PTHR11760:SF38">
    <property type="entry name" value="40S RIBOSOMAL PROTEIN S3"/>
    <property type="match status" value="1"/>
</dbReference>
<proteinExistence type="predicted"/>
<dbReference type="Proteomes" id="UP000472268">
    <property type="component" value="Chromosome 11"/>
</dbReference>
<dbReference type="InterPro" id="IPR009019">
    <property type="entry name" value="KH_sf_prok-type"/>
</dbReference>
<evidence type="ECO:0000256" key="1">
    <source>
        <dbReference type="ARBA" id="ARBA00004637"/>
    </source>
</evidence>
<comment type="subcellular location">
    <subcellularLocation>
        <location evidence="1">Mitochondrion inner membrane</location>
        <topology evidence="1">Peripheral membrane protein</topology>
    </subcellularLocation>
</comment>
<dbReference type="GO" id="GO:0005634">
    <property type="term" value="C:nucleus"/>
    <property type="evidence" value="ECO:0007669"/>
    <property type="project" value="TreeGrafter"/>
</dbReference>
<dbReference type="PANTHER" id="PTHR11760">
    <property type="entry name" value="30S/40S RIBOSOMAL PROTEIN S3"/>
    <property type="match status" value="1"/>
</dbReference>
<keyword evidence="3" id="KW-1185">Reference proteome</keyword>
<protein>
    <submittedName>
        <fullName evidence="2">Uncharacterized protein</fullName>
    </submittedName>
</protein>
<dbReference type="Ensembl" id="ENSSSUT00005033828.1">
    <property type="protein sequence ID" value="ENSSSUP00005029639.1"/>
    <property type="gene ID" value="ENSSSUG00005019158.1"/>
</dbReference>
<accession>A0A673UYE7</accession>
<evidence type="ECO:0000313" key="2">
    <source>
        <dbReference type="Ensembl" id="ENSSSUP00005029639.1"/>
    </source>
</evidence>
<dbReference type="GO" id="GO:0022627">
    <property type="term" value="C:cytosolic small ribosomal subunit"/>
    <property type="evidence" value="ECO:0007669"/>
    <property type="project" value="TreeGrafter"/>
</dbReference>
<reference evidence="2 3" key="1">
    <citation type="submission" date="2019-05" db="EMBL/GenBank/DDBJ databases">
        <title>A Chromosome-scale Meerkat (S. suricatta) Genome Assembly.</title>
        <authorList>
            <person name="Dudchenko O."/>
            <person name="Lieberman Aiden E."/>
            <person name="Tung J."/>
            <person name="Barreiro L.B."/>
            <person name="Clutton-Brock T.H."/>
        </authorList>
    </citation>
    <scope>NUCLEOTIDE SEQUENCE [LARGE SCALE GENOMIC DNA]</scope>
</reference>
<dbReference type="Gene3D" id="3.30.300.20">
    <property type="match status" value="1"/>
</dbReference>
<organism evidence="2 3">
    <name type="scientific">Suricata suricatta</name>
    <name type="common">Meerkat</name>
    <dbReference type="NCBI Taxonomy" id="37032"/>
    <lineage>
        <taxon>Eukaryota</taxon>
        <taxon>Metazoa</taxon>
        <taxon>Chordata</taxon>
        <taxon>Craniata</taxon>
        <taxon>Vertebrata</taxon>
        <taxon>Euteleostomi</taxon>
        <taxon>Mammalia</taxon>
        <taxon>Eutheria</taxon>
        <taxon>Laurasiatheria</taxon>
        <taxon>Carnivora</taxon>
        <taxon>Feliformia</taxon>
        <taxon>Herpestidae</taxon>
        <taxon>Suricata</taxon>
    </lineage>
</organism>
<dbReference type="GO" id="GO:0003723">
    <property type="term" value="F:RNA binding"/>
    <property type="evidence" value="ECO:0007669"/>
    <property type="project" value="InterPro"/>
</dbReference>
<dbReference type="InterPro" id="IPR015946">
    <property type="entry name" value="KH_dom-like_a/b"/>
</dbReference>
<dbReference type="GO" id="GO:0005743">
    <property type="term" value="C:mitochondrial inner membrane"/>
    <property type="evidence" value="ECO:0007669"/>
    <property type="project" value="UniProtKB-SubCell"/>
</dbReference>
<dbReference type="AlphaFoldDB" id="A0A673UYE7"/>
<sequence length="88" mass="9723">IIILATRTQNVLGEKGRWSRHLTSVAQKRLGSPEGSVELWAEKVATRGLCPIAQAESQHYTRLGDLAVQRAAMVCYPLIHHGDTEMLS</sequence>
<dbReference type="OMA" id="VHFIKID"/>
<name>A0A673UYE7_SURSU</name>
<dbReference type="GO" id="GO:2001235">
    <property type="term" value="P:positive regulation of apoptotic signaling pathway"/>
    <property type="evidence" value="ECO:0007669"/>
    <property type="project" value="TreeGrafter"/>
</dbReference>